<evidence type="ECO:0000313" key="1">
    <source>
        <dbReference type="EMBL" id="MDO5970305.1"/>
    </source>
</evidence>
<dbReference type="Proteomes" id="UP001176883">
    <property type="component" value="Unassembled WGS sequence"/>
</dbReference>
<sequence>MKTSPDLLKKHFLLLKETFLEVTRIRNESYIHHECFEGGDPSKPELCDGDFLFSVQYDGWKDEFFDIGLGWTECLLNKVNWDRKELFKIAANVNLELSNGEERIIDEYSNPIYPRPLDQKKIDELAQQGLQNIEKFEKEL</sequence>
<gene>
    <name evidence="1" type="ORF">Q4Q35_10855</name>
</gene>
<name>A0ABT8WB21_9FLAO</name>
<evidence type="ECO:0000313" key="2">
    <source>
        <dbReference type="Proteomes" id="UP001176883"/>
    </source>
</evidence>
<dbReference type="EMBL" id="JAUOEK010000119">
    <property type="protein sequence ID" value="MDO5970305.1"/>
    <property type="molecule type" value="Genomic_DNA"/>
</dbReference>
<keyword evidence="2" id="KW-1185">Reference proteome</keyword>
<comment type="caution">
    <text evidence="1">The sequence shown here is derived from an EMBL/GenBank/DDBJ whole genome shotgun (WGS) entry which is preliminary data.</text>
</comment>
<proteinExistence type="predicted"/>
<reference evidence="1" key="1">
    <citation type="submission" date="2023-07" db="EMBL/GenBank/DDBJ databases">
        <title>Two novel species in the genus Flavivirga.</title>
        <authorList>
            <person name="Kwon K."/>
        </authorList>
    </citation>
    <scope>NUCLEOTIDE SEQUENCE</scope>
    <source>
        <strain evidence="1">KCTC 52353</strain>
    </source>
</reference>
<dbReference type="RefSeq" id="WP_303277996.1">
    <property type="nucleotide sequence ID" value="NZ_JAUOEK010000119.1"/>
</dbReference>
<organism evidence="1 2">
    <name type="scientific">Flavivirga aquimarina</name>
    <dbReference type="NCBI Taxonomy" id="2027862"/>
    <lineage>
        <taxon>Bacteria</taxon>
        <taxon>Pseudomonadati</taxon>
        <taxon>Bacteroidota</taxon>
        <taxon>Flavobacteriia</taxon>
        <taxon>Flavobacteriales</taxon>
        <taxon>Flavobacteriaceae</taxon>
        <taxon>Flavivirga</taxon>
    </lineage>
</organism>
<protein>
    <submittedName>
        <fullName evidence="1">Uncharacterized protein</fullName>
    </submittedName>
</protein>
<accession>A0ABT8WB21</accession>